<dbReference type="GO" id="GO:0051213">
    <property type="term" value="F:dioxygenase activity"/>
    <property type="evidence" value="ECO:0007669"/>
    <property type="project" value="UniProtKB-KW"/>
</dbReference>
<dbReference type="InterPro" id="IPR018724">
    <property type="entry name" value="2OG-Fe_dioxygenase"/>
</dbReference>
<dbReference type="EMBL" id="JBHRUH010000015">
    <property type="protein sequence ID" value="MFC3292354.1"/>
    <property type="molecule type" value="Genomic_DNA"/>
</dbReference>
<dbReference type="Gene3D" id="2.60.120.620">
    <property type="entry name" value="q2cbj1_9rhob like domain"/>
    <property type="match status" value="1"/>
</dbReference>
<evidence type="ECO:0000313" key="1">
    <source>
        <dbReference type="EMBL" id="MFC3292354.1"/>
    </source>
</evidence>
<keyword evidence="1" id="KW-0223">Dioxygenase</keyword>
<keyword evidence="2" id="KW-1185">Reference proteome</keyword>
<protein>
    <submittedName>
        <fullName evidence="1">2OG-Fe dioxygenase family protein</fullName>
    </submittedName>
</protein>
<proteinExistence type="predicted"/>
<evidence type="ECO:0000313" key="2">
    <source>
        <dbReference type="Proteomes" id="UP001595640"/>
    </source>
</evidence>
<dbReference type="Proteomes" id="UP001595640">
    <property type="component" value="Unassembled WGS sequence"/>
</dbReference>
<reference evidence="2" key="1">
    <citation type="journal article" date="2019" name="Int. J. Syst. Evol. Microbiol.">
        <title>The Global Catalogue of Microorganisms (GCM) 10K type strain sequencing project: providing services to taxonomists for standard genome sequencing and annotation.</title>
        <authorList>
            <consortium name="The Broad Institute Genomics Platform"/>
            <consortium name="The Broad Institute Genome Sequencing Center for Infectious Disease"/>
            <person name="Wu L."/>
            <person name="Ma J."/>
        </authorList>
    </citation>
    <scope>NUCLEOTIDE SEQUENCE [LARGE SCALE GENOMIC DNA]</scope>
    <source>
        <strain evidence="2">KCTC 12847</strain>
    </source>
</reference>
<sequence length="262" mass="29725">MALDNLAVTAKPIFDVNRGYWNSGVRDDIQQQHWSRTHIGDRIDIAAWRAFLPRVPRDPYVNARWKRMSWLHLNDTGHVEPLGTCPMAQGGRFNDAQSMADKLRWYSPLESTLVERSDFKAFVRAWAHLWGIGTREPILVQISGIRGWAAQDPLQGQGIHADGCKYLSILVLNRENISGGTNHVYRDKQGTQPLAACEMSPGEILHLRDDKVFHGADTLSPATPGVPFERFIVIINSCFTDGFQNRMLRRHFPQAILNPIFD</sequence>
<gene>
    <name evidence="1" type="ORF">ACFOEI_09740</name>
</gene>
<comment type="caution">
    <text evidence="1">The sequence shown here is derived from an EMBL/GenBank/DDBJ whole genome shotgun (WGS) entry which is preliminary data.</text>
</comment>
<keyword evidence="1" id="KW-0560">Oxidoreductase</keyword>
<organism evidence="1 2">
    <name type="scientific">Modicisalibacter luteus</name>
    <dbReference type="NCBI Taxonomy" id="453962"/>
    <lineage>
        <taxon>Bacteria</taxon>
        <taxon>Pseudomonadati</taxon>
        <taxon>Pseudomonadota</taxon>
        <taxon>Gammaproteobacteria</taxon>
        <taxon>Oceanospirillales</taxon>
        <taxon>Halomonadaceae</taxon>
        <taxon>Modicisalibacter</taxon>
    </lineage>
</organism>
<name>A0ABV7M0T1_9GAMM</name>
<dbReference type="Pfam" id="PF10014">
    <property type="entry name" value="2OG-Fe_Oxy_2"/>
    <property type="match status" value="1"/>
</dbReference>
<accession>A0ABV7M0T1</accession>
<dbReference type="RefSeq" id="WP_026300375.1">
    <property type="nucleotide sequence ID" value="NZ_BMXD01000002.1"/>
</dbReference>